<feature type="domain" description="C2H2-type" evidence="10">
    <location>
        <begin position="231"/>
        <end position="264"/>
    </location>
</feature>
<evidence type="ECO:0000256" key="7">
    <source>
        <dbReference type="ARBA" id="ARBA00023163"/>
    </source>
</evidence>
<dbReference type="Proteomes" id="UP001497482">
    <property type="component" value="Chromosome 18"/>
</dbReference>
<evidence type="ECO:0000256" key="1">
    <source>
        <dbReference type="ARBA" id="ARBA00004123"/>
    </source>
</evidence>
<name>A0AAV2KI15_KNICA</name>
<dbReference type="FunFam" id="3.30.160.60:FF:001289">
    <property type="entry name" value="Zinc finger protein 574"/>
    <property type="match status" value="1"/>
</dbReference>
<dbReference type="FunFam" id="3.30.160.60:FF:000245">
    <property type="entry name" value="zinc finger protein Gfi-1"/>
    <property type="match status" value="1"/>
</dbReference>
<dbReference type="FunFam" id="3.30.160.60:FF:000208">
    <property type="entry name" value="zinc finger protein Gfi-1b"/>
    <property type="match status" value="1"/>
</dbReference>
<dbReference type="Gene3D" id="3.30.160.60">
    <property type="entry name" value="Classic Zinc Finger"/>
    <property type="match status" value="4"/>
</dbReference>
<feature type="domain" description="C2H2-type" evidence="10">
    <location>
        <begin position="147"/>
        <end position="174"/>
    </location>
</feature>
<gene>
    <name evidence="11" type="ORF">KC01_LOCUS18317</name>
</gene>
<evidence type="ECO:0000313" key="12">
    <source>
        <dbReference type="Proteomes" id="UP001497482"/>
    </source>
</evidence>
<accession>A0AAV2KI15</accession>
<dbReference type="SUPFAM" id="SSF57667">
    <property type="entry name" value="beta-beta-alpha zinc fingers"/>
    <property type="match status" value="2"/>
</dbReference>
<evidence type="ECO:0000313" key="11">
    <source>
        <dbReference type="EMBL" id="CAL1588535.1"/>
    </source>
</evidence>
<dbReference type="Pfam" id="PF00096">
    <property type="entry name" value="zf-C2H2"/>
    <property type="match status" value="4"/>
</dbReference>
<evidence type="ECO:0000256" key="5">
    <source>
        <dbReference type="ARBA" id="ARBA00022833"/>
    </source>
</evidence>
<evidence type="ECO:0000256" key="8">
    <source>
        <dbReference type="ARBA" id="ARBA00023242"/>
    </source>
</evidence>
<reference evidence="11 12" key="1">
    <citation type="submission" date="2024-04" db="EMBL/GenBank/DDBJ databases">
        <authorList>
            <person name="Waldvogel A.-M."/>
            <person name="Schoenle A."/>
        </authorList>
    </citation>
    <scope>NUCLEOTIDE SEQUENCE [LARGE SCALE GENOMIC DNA]</scope>
</reference>
<keyword evidence="5" id="KW-0862">Zinc</keyword>
<keyword evidence="7" id="KW-0804">Transcription</keyword>
<comment type="subcellular location">
    <subcellularLocation>
        <location evidence="1">Nucleus</location>
    </subcellularLocation>
</comment>
<dbReference type="PANTHER" id="PTHR24394:SF44">
    <property type="entry name" value="ZINC FINGER PROTEIN 271-LIKE"/>
    <property type="match status" value="1"/>
</dbReference>
<evidence type="ECO:0000256" key="4">
    <source>
        <dbReference type="ARBA" id="ARBA00022771"/>
    </source>
</evidence>
<dbReference type="GO" id="GO:0005634">
    <property type="term" value="C:nucleus"/>
    <property type="evidence" value="ECO:0007669"/>
    <property type="project" value="UniProtKB-SubCell"/>
</dbReference>
<evidence type="ECO:0000256" key="9">
    <source>
        <dbReference type="PROSITE-ProRule" id="PRU00042"/>
    </source>
</evidence>
<dbReference type="InterPro" id="IPR036236">
    <property type="entry name" value="Znf_C2H2_sf"/>
</dbReference>
<proteinExistence type="predicted"/>
<keyword evidence="4 9" id="KW-0863">Zinc-finger</keyword>
<dbReference type="InterPro" id="IPR013087">
    <property type="entry name" value="Znf_C2H2_type"/>
</dbReference>
<dbReference type="GO" id="GO:0000981">
    <property type="term" value="F:DNA-binding transcription factor activity, RNA polymerase II-specific"/>
    <property type="evidence" value="ECO:0007669"/>
    <property type="project" value="TreeGrafter"/>
</dbReference>
<keyword evidence="8" id="KW-0539">Nucleus</keyword>
<dbReference type="PROSITE" id="PS50157">
    <property type="entry name" value="ZINC_FINGER_C2H2_2"/>
    <property type="match status" value="4"/>
</dbReference>
<protein>
    <recommendedName>
        <fullName evidence="10">C2H2-type domain-containing protein</fullName>
    </recommendedName>
</protein>
<organism evidence="11 12">
    <name type="scientific">Knipowitschia caucasica</name>
    <name type="common">Caucasian dwarf goby</name>
    <name type="synonym">Pomatoschistus caucasicus</name>
    <dbReference type="NCBI Taxonomy" id="637954"/>
    <lineage>
        <taxon>Eukaryota</taxon>
        <taxon>Metazoa</taxon>
        <taxon>Chordata</taxon>
        <taxon>Craniata</taxon>
        <taxon>Vertebrata</taxon>
        <taxon>Euteleostomi</taxon>
        <taxon>Actinopterygii</taxon>
        <taxon>Neopterygii</taxon>
        <taxon>Teleostei</taxon>
        <taxon>Neoteleostei</taxon>
        <taxon>Acanthomorphata</taxon>
        <taxon>Gobiaria</taxon>
        <taxon>Gobiiformes</taxon>
        <taxon>Gobioidei</taxon>
        <taxon>Gobiidae</taxon>
        <taxon>Gobiinae</taxon>
        <taxon>Knipowitschia</taxon>
    </lineage>
</organism>
<keyword evidence="12" id="KW-1185">Reference proteome</keyword>
<dbReference type="PROSITE" id="PS00028">
    <property type="entry name" value="ZINC_FINGER_C2H2_1"/>
    <property type="match status" value="3"/>
</dbReference>
<dbReference type="PANTHER" id="PTHR24394">
    <property type="entry name" value="ZINC FINGER PROTEIN"/>
    <property type="match status" value="1"/>
</dbReference>
<keyword evidence="6" id="KW-0805">Transcription regulation</keyword>
<feature type="domain" description="C2H2-type" evidence="10">
    <location>
        <begin position="203"/>
        <end position="230"/>
    </location>
</feature>
<sequence length="273" mass="30961">MPRSFLVKSKRPHVVSLWRRASEEKSPPHHGDSSLCPAVPSPSLFVMSTEATVENAEQRVCVDRSSEREKQLERLVFLLLSRTAHTQAQVPAANCPLCEKSISDMLMSAGGLQDHFNSVSAARSLSPTDPFSYSVLERYSKAKERNFGCKVCGKVFKRSSTLSTHLLIHSDTRPYPCQYCGKRFHQKSDMKKHTFIHTGEKPHVCKVCGKGFSQSSNLITHSRKHSTYRPFHCPQCELSFQRRVDLQRHQEMPCVYNTYTGQTRTVASLKSMK</sequence>
<dbReference type="GO" id="GO:0008270">
    <property type="term" value="F:zinc ion binding"/>
    <property type="evidence" value="ECO:0007669"/>
    <property type="project" value="UniProtKB-KW"/>
</dbReference>
<keyword evidence="2" id="KW-0479">Metal-binding</keyword>
<feature type="domain" description="C2H2-type" evidence="10">
    <location>
        <begin position="175"/>
        <end position="202"/>
    </location>
</feature>
<evidence type="ECO:0000256" key="3">
    <source>
        <dbReference type="ARBA" id="ARBA00022737"/>
    </source>
</evidence>
<evidence type="ECO:0000259" key="10">
    <source>
        <dbReference type="PROSITE" id="PS50157"/>
    </source>
</evidence>
<dbReference type="EMBL" id="OZ035840">
    <property type="protein sequence ID" value="CAL1588535.1"/>
    <property type="molecule type" value="Genomic_DNA"/>
</dbReference>
<evidence type="ECO:0000256" key="6">
    <source>
        <dbReference type="ARBA" id="ARBA00023015"/>
    </source>
</evidence>
<keyword evidence="3" id="KW-0677">Repeat</keyword>
<dbReference type="AlphaFoldDB" id="A0AAV2KI15"/>
<evidence type="ECO:0000256" key="2">
    <source>
        <dbReference type="ARBA" id="ARBA00022723"/>
    </source>
</evidence>
<dbReference type="SMART" id="SM00355">
    <property type="entry name" value="ZnF_C2H2"/>
    <property type="match status" value="4"/>
</dbReference>